<dbReference type="GO" id="GO:0000965">
    <property type="term" value="P:mitochondrial RNA 3'-end processing"/>
    <property type="evidence" value="ECO:0007669"/>
    <property type="project" value="TreeGrafter"/>
</dbReference>
<dbReference type="InterPro" id="IPR015847">
    <property type="entry name" value="ExoRNase_PH_dom2"/>
</dbReference>
<sequence length="798" mass="86140">MELARNSINFPSCRTYGRLKPSANRFGLETFRSGSSSWKSKLLRKSGVSVRNRFGRYSSLTCVAETGSDASYSRPLVPGQTVSSCCFEIGGKQVTIETGEIGRQANGAAVTTCGETVIYTTACADKGKPGDGSFLPLSVQYMERYSAAGRTSGGFIKRDGRQKDGEVLTSRLVDRPLRPMFCEGWAFDTQVLQWVLSFDGVNSPEPLAITAAGAALAISDIPLKKPVAGVRVGMIGQEFVVNPTIQQMQDSPLDLTIAGTEDAFLTEEQLLESVRVGAEAVSTICKHIQAWADKVGKPKSTDLVLPPQGLEAEVRAMAKEGLDRSFRIAGKQERGRATDAVKEAVFKWLVEDPDGPMHPEVHVSTAFKKVCSEVVRNMVLDEKIRTDGRGLEDVRPIACRAGVLPRTHGSALFTRGVPPADAWQRSLHTRGDAGARCRDARQHQVRAACGRDAERVDSKSFYLQYFFPPSSVGETGRHSIPGRRELGHGQLAERALLPVCPDASDFTYTIRAESTITESNGSSSMASVCGACLAMMDAGVPVKAMVAGVAMGLVLKDDGSFVVLTDILGTEDALGDMDFKVAGSREGVTAFQMDIKVEGITIDIMKQALEQARRGRLHILDRMGECRPYPAGEVRPFVPRVKRIEVPVDDIALIIGSKGATIKALIEESGAESINVSQDGTVEILAPSSESVEKAVELIKQRTTRIQAGQIYRKCKVVSCVAFGCFIEIMPGKEGLCHISELDLKRVNAVEDVVKRGDLVDVKVLAVATNGKISLSRKALLADQSPEVILAEEASAKN</sequence>
<dbReference type="InterPro" id="IPR003029">
    <property type="entry name" value="S1_domain"/>
</dbReference>
<dbReference type="SUPFAM" id="SSF46915">
    <property type="entry name" value="Polynucleotide phosphorylase/guanosine pentaphosphate synthase (PNPase/GPSI), domain 3"/>
    <property type="match status" value="1"/>
</dbReference>
<protein>
    <recommendedName>
        <fullName evidence="2">polyribonucleotide nucleotidyltransferase</fullName>
        <ecNumber evidence="2">2.7.7.8</ecNumber>
    </recommendedName>
    <alternativeName>
        <fullName evidence="9">Polynucleotide phosphorylase 1</fullName>
    </alternativeName>
</protein>
<dbReference type="AlphaFoldDB" id="A0A061QSF4"/>
<keyword evidence="4" id="KW-0698">rRNA processing</keyword>
<dbReference type="GO" id="GO:0000958">
    <property type="term" value="P:mitochondrial mRNA catabolic process"/>
    <property type="evidence" value="ECO:0007669"/>
    <property type="project" value="TreeGrafter"/>
</dbReference>
<dbReference type="Gene3D" id="2.40.50.140">
    <property type="entry name" value="Nucleic acid-binding proteins"/>
    <property type="match status" value="1"/>
</dbReference>
<dbReference type="InterPro" id="IPR004088">
    <property type="entry name" value="KH_dom_type_1"/>
</dbReference>
<keyword evidence="6" id="KW-0819">tRNA processing</keyword>
<evidence type="ECO:0000259" key="11">
    <source>
        <dbReference type="PROSITE" id="PS50126"/>
    </source>
</evidence>
<dbReference type="CDD" id="cd11364">
    <property type="entry name" value="RNase_PH_PNPase_2"/>
    <property type="match status" value="1"/>
</dbReference>
<dbReference type="InterPro" id="IPR020568">
    <property type="entry name" value="Ribosomal_Su5_D2-typ_SF"/>
</dbReference>
<evidence type="ECO:0000256" key="3">
    <source>
        <dbReference type="ARBA" id="ARBA00022490"/>
    </source>
</evidence>
<dbReference type="InterPro" id="IPR036345">
    <property type="entry name" value="ExoRNase_PH_dom2_sf"/>
</dbReference>
<dbReference type="PROSITE" id="PS50126">
    <property type="entry name" value="S1"/>
    <property type="match status" value="1"/>
</dbReference>
<dbReference type="GO" id="GO:0000175">
    <property type="term" value="F:3'-5'-RNA exonuclease activity"/>
    <property type="evidence" value="ECO:0007669"/>
    <property type="project" value="UniProtKB-ARBA"/>
</dbReference>
<dbReference type="InterPro" id="IPR036456">
    <property type="entry name" value="PNPase_PH_RNA-bd_sf"/>
</dbReference>
<dbReference type="InterPro" id="IPR015848">
    <property type="entry name" value="PNPase_PH_RNA-bd_bac/org-type"/>
</dbReference>
<dbReference type="Gene3D" id="3.30.1370.10">
    <property type="entry name" value="K Homology domain, type 1"/>
    <property type="match status" value="1"/>
</dbReference>
<proteinExistence type="inferred from homology"/>
<dbReference type="FunFam" id="3.30.1370.10:FF:000001">
    <property type="entry name" value="Polyribonucleotide nucleotidyltransferase"/>
    <property type="match status" value="1"/>
</dbReference>
<dbReference type="GO" id="GO:0008033">
    <property type="term" value="P:tRNA processing"/>
    <property type="evidence" value="ECO:0007669"/>
    <property type="project" value="UniProtKB-KW"/>
</dbReference>
<dbReference type="SUPFAM" id="SSF50249">
    <property type="entry name" value="Nucleic acid-binding proteins"/>
    <property type="match status" value="1"/>
</dbReference>
<dbReference type="Gene3D" id="3.30.230.70">
    <property type="entry name" value="GHMP Kinase, N-terminal domain"/>
    <property type="match status" value="2"/>
</dbReference>
<dbReference type="InterPro" id="IPR012162">
    <property type="entry name" value="PNPase"/>
</dbReference>
<dbReference type="GO" id="GO:0003723">
    <property type="term" value="F:RNA binding"/>
    <property type="evidence" value="ECO:0007669"/>
    <property type="project" value="UniProtKB-UniRule"/>
</dbReference>
<dbReference type="InterPro" id="IPR004087">
    <property type="entry name" value="KH_dom"/>
</dbReference>
<keyword evidence="3" id="KW-0963">Cytoplasm</keyword>
<gene>
    <name evidence="12" type="primary">PNPT1</name>
    <name evidence="12" type="ORF">TSPGSL018_26432</name>
</gene>
<dbReference type="InterPro" id="IPR027408">
    <property type="entry name" value="PNPase/RNase_PH_dom_sf"/>
</dbReference>
<dbReference type="SUPFAM" id="SSF54211">
    <property type="entry name" value="Ribosomal protein S5 domain 2-like"/>
    <property type="match status" value="2"/>
</dbReference>
<evidence type="ECO:0000256" key="5">
    <source>
        <dbReference type="ARBA" id="ARBA00022679"/>
    </source>
</evidence>
<dbReference type="InterPro" id="IPR001247">
    <property type="entry name" value="ExoRNase_PH_dom1"/>
</dbReference>
<dbReference type="NCBIfam" id="NF008805">
    <property type="entry name" value="PRK11824.1"/>
    <property type="match status" value="1"/>
</dbReference>
<evidence type="ECO:0000313" key="12">
    <source>
        <dbReference type="EMBL" id="JAC61380.1"/>
    </source>
</evidence>
<dbReference type="PANTHER" id="PTHR11252">
    <property type="entry name" value="POLYRIBONUCLEOTIDE NUCLEOTIDYLTRANSFERASE"/>
    <property type="match status" value="1"/>
</dbReference>
<keyword evidence="5 12" id="KW-0808">Transferase</keyword>
<dbReference type="EMBL" id="GBEZ01025746">
    <property type="protein sequence ID" value="JAC61380.1"/>
    <property type="molecule type" value="Transcribed_RNA"/>
</dbReference>
<dbReference type="GO" id="GO:0009570">
    <property type="term" value="C:chloroplast stroma"/>
    <property type="evidence" value="ECO:0007669"/>
    <property type="project" value="TreeGrafter"/>
</dbReference>
<organism evidence="12">
    <name type="scientific">Tetraselmis sp. GSL018</name>
    <dbReference type="NCBI Taxonomy" id="582737"/>
    <lineage>
        <taxon>Eukaryota</taxon>
        <taxon>Viridiplantae</taxon>
        <taxon>Chlorophyta</taxon>
        <taxon>core chlorophytes</taxon>
        <taxon>Chlorodendrophyceae</taxon>
        <taxon>Chlorodendrales</taxon>
        <taxon>Chlorodendraceae</taxon>
        <taxon>Tetraselmis</taxon>
    </lineage>
</organism>
<dbReference type="SUPFAM" id="SSF55666">
    <property type="entry name" value="Ribonuclease PH domain 2-like"/>
    <property type="match status" value="2"/>
</dbReference>
<evidence type="ECO:0000256" key="6">
    <source>
        <dbReference type="ARBA" id="ARBA00022694"/>
    </source>
</evidence>
<dbReference type="SMART" id="SM00316">
    <property type="entry name" value="S1"/>
    <property type="match status" value="1"/>
</dbReference>
<dbReference type="GO" id="GO:0005739">
    <property type="term" value="C:mitochondrion"/>
    <property type="evidence" value="ECO:0007669"/>
    <property type="project" value="TreeGrafter"/>
</dbReference>
<feature type="domain" description="S1 motif" evidence="11">
    <location>
        <begin position="709"/>
        <end position="778"/>
    </location>
</feature>
<dbReference type="GO" id="GO:0004654">
    <property type="term" value="F:polyribonucleotide nucleotidyltransferase activity"/>
    <property type="evidence" value="ECO:0007669"/>
    <property type="project" value="UniProtKB-EC"/>
</dbReference>
<dbReference type="Pfam" id="PF00013">
    <property type="entry name" value="KH_1"/>
    <property type="match status" value="1"/>
</dbReference>
<dbReference type="InterPro" id="IPR036612">
    <property type="entry name" value="KH_dom_type_1_sf"/>
</dbReference>
<dbReference type="NCBIfam" id="TIGR03591">
    <property type="entry name" value="polynuc_phos"/>
    <property type="match status" value="1"/>
</dbReference>
<dbReference type="CDD" id="cd02393">
    <property type="entry name" value="KH-I_PNPase"/>
    <property type="match status" value="1"/>
</dbReference>
<keyword evidence="7" id="KW-0548">Nucleotidyltransferase</keyword>
<evidence type="ECO:0000256" key="8">
    <source>
        <dbReference type="ARBA" id="ARBA00022884"/>
    </source>
</evidence>
<dbReference type="EC" id="2.7.7.8" evidence="2"/>
<dbReference type="HAMAP" id="MF_01595">
    <property type="entry name" value="PNPase"/>
    <property type="match status" value="1"/>
</dbReference>
<keyword evidence="8 10" id="KW-0694">RNA-binding</keyword>
<evidence type="ECO:0000256" key="7">
    <source>
        <dbReference type="ARBA" id="ARBA00022695"/>
    </source>
</evidence>
<dbReference type="Pfam" id="PF01138">
    <property type="entry name" value="RNase_PH"/>
    <property type="match status" value="2"/>
</dbReference>
<evidence type="ECO:0000256" key="9">
    <source>
        <dbReference type="ARBA" id="ARBA00031451"/>
    </source>
</evidence>
<dbReference type="InterPro" id="IPR012340">
    <property type="entry name" value="NA-bd_OB-fold"/>
</dbReference>
<dbReference type="GO" id="GO:0006364">
    <property type="term" value="P:rRNA processing"/>
    <property type="evidence" value="ECO:0007669"/>
    <property type="project" value="UniProtKB-KW"/>
</dbReference>
<dbReference type="SUPFAM" id="SSF54791">
    <property type="entry name" value="Eukaryotic type KH-domain (KH-domain type I)"/>
    <property type="match status" value="1"/>
</dbReference>
<dbReference type="FunFam" id="3.30.230.70:FF:000001">
    <property type="entry name" value="Polyribonucleotide nucleotidyltransferase"/>
    <property type="match status" value="1"/>
</dbReference>
<dbReference type="Pfam" id="PF03726">
    <property type="entry name" value="PNPase"/>
    <property type="match status" value="1"/>
</dbReference>
<reference evidence="12" key="1">
    <citation type="submission" date="2014-05" db="EMBL/GenBank/DDBJ databases">
        <title>The transcriptome of the halophilic microalga Tetraselmis sp. GSL018 isolated from the Great Salt Lake, Utah.</title>
        <authorList>
            <person name="Jinkerson R.E."/>
            <person name="D'Adamo S."/>
            <person name="Posewitz M.C."/>
        </authorList>
    </citation>
    <scope>NUCLEOTIDE SEQUENCE</scope>
    <source>
        <strain evidence="12">GSL018</strain>
    </source>
</reference>
<evidence type="ECO:0000256" key="10">
    <source>
        <dbReference type="PROSITE-ProRule" id="PRU00117"/>
    </source>
</evidence>
<evidence type="ECO:0000256" key="4">
    <source>
        <dbReference type="ARBA" id="ARBA00022552"/>
    </source>
</evidence>
<dbReference type="SMART" id="SM00322">
    <property type="entry name" value="KH"/>
    <property type="match status" value="1"/>
</dbReference>
<evidence type="ECO:0000256" key="1">
    <source>
        <dbReference type="ARBA" id="ARBA00007404"/>
    </source>
</evidence>
<dbReference type="Pfam" id="PF03725">
    <property type="entry name" value="RNase_PH_C"/>
    <property type="match status" value="2"/>
</dbReference>
<dbReference type="GO" id="GO:0005829">
    <property type="term" value="C:cytosol"/>
    <property type="evidence" value="ECO:0007669"/>
    <property type="project" value="TreeGrafter"/>
</dbReference>
<dbReference type="PIRSF" id="PIRSF005499">
    <property type="entry name" value="PNPase"/>
    <property type="match status" value="1"/>
</dbReference>
<evidence type="ECO:0000256" key="2">
    <source>
        <dbReference type="ARBA" id="ARBA00012416"/>
    </source>
</evidence>
<dbReference type="PANTHER" id="PTHR11252:SF0">
    <property type="entry name" value="POLYRIBONUCLEOTIDE NUCLEOTIDYLTRANSFERASE 1, MITOCHONDRIAL"/>
    <property type="match status" value="1"/>
</dbReference>
<dbReference type="CDD" id="cd04472">
    <property type="entry name" value="S1_PNPase"/>
    <property type="match status" value="1"/>
</dbReference>
<name>A0A061QSF4_9CHLO</name>
<dbReference type="PROSITE" id="PS50084">
    <property type="entry name" value="KH_TYPE_1"/>
    <property type="match status" value="1"/>
</dbReference>
<accession>A0A061QSF4</accession>
<comment type="similarity">
    <text evidence="1">Belongs to the polyribonucleotide nucleotidyltransferase family.</text>
</comment>
<dbReference type="Pfam" id="PF00575">
    <property type="entry name" value="S1"/>
    <property type="match status" value="1"/>
</dbReference>